<evidence type="ECO:0000259" key="9">
    <source>
        <dbReference type="PROSITE" id="PS50929"/>
    </source>
</evidence>
<feature type="domain" description="ABC transmembrane type-1" evidence="9">
    <location>
        <begin position="71"/>
        <end position="358"/>
    </location>
</feature>
<evidence type="ECO:0000259" key="8">
    <source>
        <dbReference type="PROSITE" id="PS50893"/>
    </source>
</evidence>
<name>A0A9W6QGN6_9ACTN</name>
<dbReference type="GO" id="GO:0015421">
    <property type="term" value="F:ABC-type oligopeptide transporter activity"/>
    <property type="evidence" value="ECO:0007669"/>
    <property type="project" value="TreeGrafter"/>
</dbReference>
<dbReference type="EMBL" id="BSSA01000038">
    <property type="protein sequence ID" value="GLW74694.1"/>
    <property type="molecule type" value="Genomic_DNA"/>
</dbReference>
<sequence>MKTRSTKPDSDEAVSDSEQFLFGGRLLPDWGFTTHEQTMLKISFLVIARQIPGMLRTALRLAWDADRPALVAVVVAELGRALAAAFGLLATNRALTSLFASGSTDQLLRAALPAALAVGGASALSAVLGVASSWAGDRLEPKTERAATVAYLRRAARVELAALEDPEFTRLLESARFGTAAVRRLIGQAISVLTALLGLVAAGGVLLTLDPLLLPMLVLIAAPKGWGAVRSARRRYGSVMAWLQHHRAASLLAQLITQPHSAPEVRVHAIGPFILGHYVTMAEASEREQNRLARATAATSLLASALSGLAAAATFALLGWLVYGGHMALAVAGTAVVGIRTGAADITSLVRTVNNLYEEALFVADLDRLQREAERRAIPAGGTALPERPDVITLEDVGFTYPGRSTPALSGITLTIPRSQVIALVGDNGSGKTTLSKVLTGLYPPSSGRMLWDGVDTATADRDQLFSSVAVLEQGFQQWPFTLRANVLIGRPEHGGDPEERLKRAADYADLHPIVEAQDHGWNTLAARGFKGGVQLSGGQWQRIGMARAHHRATTTGPGGRPTHLVIADEPTSALDPKSEIAAFARVRELADQGLTVILITHRLAATADADRIYVLREGRLAEQGTHAELMADPNGGYRASYLLQARQYATEIPAQRGASAPADAELS</sequence>
<dbReference type="PANTHER" id="PTHR43394:SF1">
    <property type="entry name" value="ATP-BINDING CASSETTE SUB-FAMILY B MEMBER 10, MITOCHONDRIAL"/>
    <property type="match status" value="1"/>
</dbReference>
<dbReference type="Gene3D" id="1.20.1560.10">
    <property type="entry name" value="ABC transporter type 1, transmembrane domain"/>
    <property type="match status" value="1"/>
</dbReference>
<keyword evidence="3" id="KW-0547">Nucleotide-binding</keyword>
<dbReference type="GO" id="GO:0005886">
    <property type="term" value="C:plasma membrane"/>
    <property type="evidence" value="ECO:0007669"/>
    <property type="project" value="UniProtKB-SubCell"/>
</dbReference>
<dbReference type="GO" id="GO:0005524">
    <property type="term" value="F:ATP binding"/>
    <property type="evidence" value="ECO:0007669"/>
    <property type="project" value="UniProtKB-KW"/>
</dbReference>
<feature type="domain" description="ABC transporter" evidence="8">
    <location>
        <begin position="392"/>
        <end position="643"/>
    </location>
</feature>
<dbReference type="Proteomes" id="UP001165041">
    <property type="component" value="Unassembled WGS sequence"/>
</dbReference>
<dbReference type="SUPFAM" id="SSF90123">
    <property type="entry name" value="ABC transporter transmembrane region"/>
    <property type="match status" value="1"/>
</dbReference>
<feature type="transmembrane region" description="Helical" evidence="7">
    <location>
        <begin position="185"/>
        <end position="206"/>
    </location>
</feature>
<keyword evidence="4" id="KW-0067">ATP-binding</keyword>
<dbReference type="AlphaFoldDB" id="A0A9W6QGN6"/>
<proteinExistence type="predicted"/>
<dbReference type="InterPro" id="IPR039421">
    <property type="entry name" value="Type_1_exporter"/>
</dbReference>
<dbReference type="PROSITE" id="PS50929">
    <property type="entry name" value="ABC_TM1F"/>
    <property type="match status" value="1"/>
</dbReference>
<evidence type="ECO:0000313" key="11">
    <source>
        <dbReference type="Proteomes" id="UP001165041"/>
    </source>
</evidence>
<reference evidence="10" key="1">
    <citation type="submission" date="2023-02" db="EMBL/GenBank/DDBJ databases">
        <title>Kitasatospora phosalacinea NBRC 14627.</title>
        <authorList>
            <person name="Ichikawa N."/>
            <person name="Sato H."/>
            <person name="Tonouchi N."/>
        </authorList>
    </citation>
    <scope>NUCLEOTIDE SEQUENCE</scope>
    <source>
        <strain evidence="10">NBRC 14627</strain>
    </source>
</reference>
<comment type="subcellular location">
    <subcellularLocation>
        <location evidence="1">Cell membrane</location>
        <topology evidence="1">Multi-pass membrane protein</topology>
    </subcellularLocation>
</comment>
<feature type="transmembrane region" description="Helical" evidence="7">
    <location>
        <begin position="212"/>
        <end position="229"/>
    </location>
</feature>
<dbReference type="PROSITE" id="PS50893">
    <property type="entry name" value="ABC_TRANSPORTER_2"/>
    <property type="match status" value="1"/>
</dbReference>
<protein>
    <submittedName>
        <fullName evidence="10">Multidrug ABC transporter permease</fullName>
    </submittedName>
</protein>
<dbReference type="PANTHER" id="PTHR43394">
    <property type="entry name" value="ATP-DEPENDENT PERMEASE MDL1, MITOCHONDRIAL"/>
    <property type="match status" value="1"/>
</dbReference>
<feature type="transmembrane region" description="Helical" evidence="7">
    <location>
        <begin position="69"/>
        <end position="90"/>
    </location>
</feature>
<feature type="transmembrane region" description="Helical" evidence="7">
    <location>
        <begin position="110"/>
        <end position="135"/>
    </location>
</feature>
<evidence type="ECO:0000313" key="10">
    <source>
        <dbReference type="EMBL" id="GLW74694.1"/>
    </source>
</evidence>
<dbReference type="RefSeq" id="WP_285740260.1">
    <property type="nucleotide sequence ID" value="NZ_BSSA01000038.1"/>
</dbReference>
<dbReference type="CDD" id="cd03228">
    <property type="entry name" value="ABCC_MRP_Like"/>
    <property type="match status" value="1"/>
</dbReference>
<evidence type="ECO:0000256" key="6">
    <source>
        <dbReference type="ARBA" id="ARBA00023136"/>
    </source>
</evidence>
<dbReference type="Gene3D" id="3.40.50.300">
    <property type="entry name" value="P-loop containing nucleotide triphosphate hydrolases"/>
    <property type="match status" value="1"/>
</dbReference>
<evidence type="ECO:0000256" key="4">
    <source>
        <dbReference type="ARBA" id="ARBA00022840"/>
    </source>
</evidence>
<evidence type="ECO:0000256" key="5">
    <source>
        <dbReference type="ARBA" id="ARBA00022989"/>
    </source>
</evidence>
<dbReference type="Pfam" id="PF00005">
    <property type="entry name" value="ABC_tran"/>
    <property type="match status" value="1"/>
</dbReference>
<evidence type="ECO:0000256" key="7">
    <source>
        <dbReference type="SAM" id="Phobius"/>
    </source>
</evidence>
<comment type="caution">
    <text evidence="10">The sequence shown here is derived from an EMBL/GenBank/DDBJ whole genome shotgun (WGS) entry which is preliminary data.</text>
</comment>
<feature type="transmembrane region" description="Helical" evidence="7">
    <location>
        <begin position="301"/>
        <end position="323"/>
    </location>
</feature>
<evidence type="ECO:0000256" key="1">
    <source>
        <dbReference type="ARBA" id="ARBA00004651"/>
    </source>
</evidence>
<dbReference type="InterPro" id="IPR027417">
    <property type="entry name" value="P-loop_NTPase"/>
</dbReference>
<dbReference type="InterPro" id="IPR003439">
    <property type="entry name" value="ABC_transporter-like_ATP-bd"/>
</dbReference>
<organism evidence="10 11">
    <name type="scientific">Kitasatospora phosalacinea</name>
    <dbReference type="NCBI Taxonomy" id="2065"/>
    <lineage>
        <taxon>Bacteria</taxon>
        <taxon>Bacillati</taxon>
        <taxon>Actinomycetota</taxon>
        <taxon>Actinomycetes</taxon>
        <taxon>Kitasatosporales</taxon>
        <taxon>Streptomycetaceae</taxon>
        <taxon>Kitasatospora</taxon>
    </lineage>
</organism>
<gene>
    <name evidence="10" type="ORF">Kpho02_69910</name>
</gene>
<keyword evidence="5 7" id="KW-1133">Transmembrane helix</keyword>
<evidence type="ECO:0000256" key="3">
    <source>
        <dbReference type="ARBA" id="ARBA00022741"/>
    </source>
</evidence>
<dbReference type="GO" id="GO:0016887">
    <property type="term" value="F:ATP hydrolysis activity"/>
    <property type="evidence" value="ECO:0007669"/>
    <property type="project" value="InterPro"/>
</dbReference>
<dbReference type="InterPro" id="IPR003593">
    <property type="entry name" value="AAA+_ATPase"/>
</dbReference>
<accession>A0A9W6QGN6</accession>
<dbReference type="SUPFAM" id="SSF52540">
    <property type="entry name" value="P-loop containing nucleoside triphosphate hydrolases"/>
    <property type="match status" value="1"/>
</dbReference>
<evidence type="ECO:0000256" key="2">
    <source>
        <dbReference type="ARBA" id="ARBA00022692"/>
    </source>
</evidence>
<dbReference type="InterPro" id="IPR036640">
    <property type="entry name" value="ABC1_TM_sf"/>
</dbReference>
<keyword evidence="2 7" id="KW-0812">Transmembrane</keyword>
<dbReference type="SMART" id="SM00382">
    <property type="entry name" value="AAA"/>
    <property type="match status" value="1"/>
</dbReference>
<keyword evidence="6 7" id="KW-0472">Membrane</keyword>
<dbReference type="InterPro" id="IPR011527">
    <property type="entry name" value="ABC1_TM_dom"/>
</dbReference>